<keyword evidence="3" id="KW-1185">Reference proteome</keyword>
<name>E2SA26_9ACTN</name>
<dbReference type="PANTHER" id="PTHR36151">
    <property type="entry name" value="BLR2777 PROTEIN"/>
    <property type="match status" value="1"/>
</dbReference>
<dbReference type="Pfam" id="PF09995">
    <property type="entry name" value="MPAB_Lcp_cat"/>
    <property type="match status" value="1"/>
</dbReference>
<proteinExistence type="predicted"/>
<dbReference type="PANTHER" id="PTHR36151:SF3">
    <property type="entry name" value="ER-BOUND OXYGENASE MPAB_MPAB'_RUBBER OXYGENASE CATALYTIC DOMAIN-CONTAINING PROTEIN"/>
    <property type="match status" value="1"/>
</dbReference>
<dbReference type="STRING" id="585531.HMPREF0063_10816"/>
<evidence type="ECO:0000259" key="1">
    <source>
        <dbReference type="Pfam" id="PF09995"/>
    </source>
</evidence>
<dbReference type="GO" id="GO:0016491">
    <property type="term" value="F:oxidoreductase activity"/>
    <property type="evidence" value="ECO:0007669"/>
    <property type="project" value="InterPro"/>
</dbReference>
<dbReference type="Proteomes" id="UP000003111">
    <property type="component" value="Unassembled WGS sequence"/>
</dbReference>
<dbReference type="AlphaFoldDB" id="E2SA26"/>
<dbReference type="HOGENOM" id="CLU_059206_3_0_11"/>
<feature type="domain" description="ER-bound oxygenase mpaB/mpaB'/Rubber oxygenase catalytic" evidence="1">
    <location>
        <begin position="18"/>
        <end position="232"/>
    </location>
</feature>
<sequence length="266" mass="29496">MIGDLDDLPTPLLAAAATPYVAVSGAANVVMQLARPAIGYAVKDSVVTEGSLFGNPSRRRRTTVGFLAVAVHGSAAERAAFRAATNGSHARVPGAFDPELQRWVAACLFHGFEQAREAVHGPLGSDRERFYAEGAIFGAMLQMPASWWPADRDAFEDYWREGLAATSIDDPVRDYLLRVVRLEYIDGRVPAAVVRRRLHVTAGFLPEHLRQEMRLPWSAADERRFDRFSRRLALVVRHLPAGARGFPFTRSIDDVRRRMATGEPIF</sequence>
<evidence type="ECO:0000313" key="3">
    <source>
        <dbReference type="Proteomes" id="UP000003111"/>
    </source>
</evidence>
<dbReference type="eggNOG" id="COG3662">
    <property type="taxonomic scope" value="Bacteria"/>
</dbReference>
<comment type="caution">
    <text evidence="2">The sequence shown here is derived from an EMBL/GenBank/DDBJ whole genome shotgun (WGS) entry which is preliminary data.</text>
</comment>
<accession>E2SA26</accession>
<reference evidence="2" key="1">
    <citation type="submission" date="2010-08" db="EMBL/GenBank/DDBJ databases">
        <authorList>
            <person name="Muzny D."/>
            <person name="Qin X."/>
            <person name="Buhay C."/>
            <person name="Dugan-Rocha S."/>
            <person name="Ding Y."/>
            <person name="Chen G."/>
            <person name="Hawes A."/>
            <person name="Holder M."/>
            <person name="Jhangiani S."/>
            <person name="Johnson A."/>
            <person name="Khan Z."/>
            <person name="Li Z."/>
            <person name="Liu W."/>
            <person name="Liu X."/>
            <person name="Perez L."/>
            <person name="Shen H."/>
            <person name="Wang Q."/>
            <person name="Watt J."/>
            <person name="Xi L."/>
            <person name="Xin Y."/>
            <person name="Zhou J."/>
            <person name="Deng J."/>
            <person name="Jiang H."/>
            <person name="Liu Y."/>
            <person name="Qu J."/>
            <person name="Song X.-Z."/>
            <person name="Zhang L."/>
            <person name="Villasana D."/>
            <person name="Johnson A."/>
            <person name="Liu J."/>
            <person name="Liyanage D."/>
            <person name="Lorensuhewa L."/>
            <person name="Robinson T."/>
            <person name="Song A."/>
            <person name="Song B.-B."/>
            <person name="Dinh H."/>
            <person name="Thornton R."/>
            <person name="Coyle M."/>
            <person name="Francisco L."/>
            <person name="Jackson L."/>
            <person name="Javaid M."/>
            <person name="Korchina V."/>
            <person name="Kovar C."/>
            <person name="Mata R."/>
            <person name="Mathew T."/>
            <person name="Ngo R."/>
            <person name="Nguyen L."/>
            <person name="Nguyen N."/>
            <person name="Okwuonu G."/>
            <person name="Ongeri F."/>
            <person name="Pham C."/>
            <person name="Simmons D."/>
            <person name="Wilczek-Boney K."/>
            <person name="Hale W."/>
            <person name="Jakkamsetti A."/>
            <person name="Pham P."/>
            <person name="Ruth R."/>
            <person name="San Lucas F."/>
            <person name="Warren J."/>
            <person name="Zhang J."/>
            <person name="Zhao Z."/>
            <person name="Zhou C."/>
            <person name="Zhu D."/>
            <person name="Lee S."/>
            <person name="Bess C."/>
            <person name="Blankenburg K."/>
            <person name="Forbes L."/>
            <person name="Fu Q."/>
            <person name="Gubbala S."/>
            <person name="Hirani K."/>
            <person name="Jayaseelan J.C."/>
            <person name="Lara F."/>
            <person name="Munidasa M."/>
            <person name="Palculict T."/>
            <person name="Patil S."/>
            <person name="Pu L.-L."/>
            <person name="Saada N."/>
            <person name="Tang L."/>
            <person name="Weissenberger G."/>
            <person name="Zhu Y."/>
            <person name="Hemphill L."/>
            <person name="Shang Y."/>
            <person name="Youmans B."/>
            <person name="Ayvaz T."/>
            <person name="Ross M."/>
            <person name="Santibanez J."/>
            <person name="Aqrawi P."/>
            <person name="Gross S."/>
            <person name="Joshi V."/>
            <person name="Fowler G."/>
            <person name="Nazareth L."/>
            <person name="Reid J."/>
            <person name="Worley K."/>
            <person name="Petrosino J."/>
            <person name="Highlander S."/>
            <person name="Gibbs R."/>
        </authorList>
    </citation>
    <scope>NUCLEOTIDE SEQUENCE [LARGE SCALE GENOMIC DNA]</scope>
    <source>
        <strain evidence="2">DSM 15272</strain>
    </source>
</reference>
<organism evidence="2 3">
    <name type="scientific">Aeromicrobium marinum DSM 15272</name>
    <dbReference type="NCBI Taxonomy" id="585531"/>
    <lineage>
        <taxon>Bacteria</taxon>
        <taxon>Bacillati</taxon>
        <taxon>Actinomycetota</taxon>
        <taxon>Actinomycetes</taxon>
        <taxon>Propionibacteriales</taxon>
        <taxon>Nocardioidaceae</taxon>
        <taxon>Aeromicrobium</taxon>
    </lineage>
</organism>
<dbReference type="RefSeq" id="WP_007077838.1">
    <property type="nucleotide sequence ID" value="NZ_CM001024.1"/>
</dbReference>
<dbReference type="EMBL" id="ACLF03000003">
    <property type="protein sequence ID" value="EFQ84100.1"/>
    <property type="molecule type" value="Genomic_DNA"/>
</dbReference>
<protein>
    <recommendedName>
        <fullName evidence="1">ER-bound oxygenase mpaB/mpaB'/Rubber oxygenase catalytic domain-containing protein</fullName>
    </recommendedName>
</protein>
<gene>
    <name evidence="2" type="ORF">HMPREF0063_10816</name>
</gene>
<evidence type="ECO:0000313" key="2">
    <source>
        <dbReference type="EMBL" id="EFQ84100.1"/>
    </source>
</evidence>
<dbReference type="InterPro" id="IPR018713">
    <property type="entry name" value="MPAB/Lcp_cat_dom"/>
</dbReference>